<proteinExistence type="predicted"/>
<dbReference type="Proteomes" id="UP001142592">
    <property type="component" value="Unassembled WGS sequence"/>
</dbReference>
<accession>A0A9X3IB82</accession>
<dbReference type="EMBL" id="JAPJUH010000005">
    <property type="protein sequence ID" value="MCX3266789.1"/>
    <property type="molecule type" value="Genomic_DNA"/>
</dbReference>
<sequence length="150" mass="17675">MKNIFQPEVTSEVINRINKLTPATNQLWGKMNVSQMLAHCNVNYEMVYDNTHPKPKFFMKLLMKAFIKNLVVGEKPYKKNLHTAPSFLIADEREFEKEKTRLINYLNKTQQLGEVHFDGKESLSFGKLNKTQWNNMFYKHLDHHLSQFGV</sequence>
<evidence type="ECO:0000313" key="2">
    <source>
        <dbReference type="Proteomes" id="UP001142592"/>
    </source>
</evidence>
<protein>
    <submittedName>
        <fullName evidence="1">DUF1569 domain-containing protein</fullName>
    </submittedName>
</protein>
<dbReference type="AlphaFoldDB" id="A0A9X3IB82"/>
<dbReference type="InterPro" id="IPR011463">
    <property type="entry name" value="DUF1569"/>
</dbReference>
<evidence type="ECO:0000313" key="1">
    <source>
        <dbReference type="EMBL" id="MCX3266789.1"/>
    </source>
</evidence>
<gene>
    <name evidence="1" type="ORF">OQZ29_18670</name>
</gene>
<name>A0A9X3IB82_9SPHI</name>
<reference evidence="1" key="1">
    <citation type="submission" date="2022-11" db="EMBL/GenBank/DDBJ databases">
        <authorList>
            <person name="Graham C."/>
            <person name="Newman J.D."/>
        </authorList>
    </citation>
    <scope>NUCLEOTIDE SEQUENCE</scope>
    <source>
        <strain evidence="1">DSM 19486</strain>
    </source>
</reference>
<dbReference type="RefSeq" id="WP_010600598.1">
    <property type="nucleotide sequence ID" value="NZ_JAPJUH010000005.1"/>
</dbReference>
<keyword evidence="2" id="KW-1185">Reference proteome</keyword>
<organism evidence="1 2">
    <name type="scientific">Pedobacter agri</name>
    <dbReference type="NCBI Taxonomy" id="454586"/>
    <lineage>
        <taxon>Bacteria</taxon>
        <taxon>Pseudomonadati</taxon>
        <taxon>Bacteroidota</taxon>
        <taxon>Sphingobacteriia</taxon>
        <taxon>Sphingobacteriales</taxon>
        <taxon>Sphingobacteriaceae</taxon>
        <taxon>Pedobacter</taxon>
    </lineage>
</organism>
<dbReference type="Pfam" id="PF07606">
    <property type="entry name" value="DUF1569"/>
    <property type="match status" value="1"/>
</dbReference>
<comment type="caution">
    <text evidence="1">The sequence shown here is derived from an EMBL/GenBank/DDBJ whole genome shotgun (WGS) entry which is preliminary data.</text>
</comment>